<evidence type="ECO:0000256" key="1">
    <source>
        <dbReference type="SAM" id="MobiDB-lite"/>
    </source>
</evidence>
<evidence type="ECO:0008006" key="5">
    <source>
        <dbReference type="Google" id="ProtNLM"/>
    </source>
</evidence>
<sequence>MMPVIALDRCDGQGKGGFFFLSFFFWFGLPCVPLTSETSQNGTRATNSCIPNRNRTSTTTTQQPPYAVKMSSTSTLYFQFCRGHSHNRPYVPITTYPSTDPYALKPSRRSSRQKSKHSSTSRYTYPGTQQREGCRHALLYRIHRINNYNTATDFAYNCASIS</sequence>
<reference evidence="3 4" key="1">
    <citation type="submission" date="2021-01" db="EMBL/GenBank/DDBJ databases">
        <title>Chromosome-level genome assembly of a human fungal pathogen reveals clustering of transcriptionally co-regulated genes.</title>
        <authorList>
            <person name="Voorhies M."/>
            <person name="Cohen S."/>
            <person name="Shea T.P."/>
            <person name="Petrus S."/>
            <person name="Munoz J.F."/>
            <person name="Poplawski S."/>
            <person name="Goldman W.E."/>
            <person name="Michael T."/>
            <person name="Cuomo C.A."/>
            <person name="Sil A."/>
            <person name="Beyhan S."/>
        </authorList>
    </citation>
    <scope>NUCLEOTIDE SEQUENCE [LARGE SCALE GENOMIC DNA]</scope>
    <source>
        <strain evidence="3 4">G184AR</strain>
    </source>
</reference>
<evidence type="ECO:0000313" key="3">
    <source>
        <dbReference type="EMBL" id="KAG5293727.1"/>
    </source>
</evidence>
<dbReference type="Proteomes" id="UP000670092">
    <property type="component" value="Unassembled WGS sequence"/>
</dbReference>
<gene>
    <name evidence="3" type="ORF">I7I52_05135</name>
</gene>
<keyword evidence="2" id="KW-0732">Signal</keyword>
<feature type="compositionally biased region" description="Basic residues" evidence="1">
    <location>
        <begin position="106"/>
        <end position="119"/>
    </location>
</feature>
<dbReference type="VEuPathDB" id="FungiDB:I7I52_05135"/>
<evidence type="ECO:0000313" key="4">
    <source>
        <dbReference type="Proteomes" id="UP000670092"/>
    </source>
</evidence>
<feature type="region of interest" description="Disordered" evidence="1">
    <location>
        <begin position="101"/>
        <end position="128"/>
    </location>
</feature>
<evidence type="ECO:0000256" key="2">
    <source>
        <dbReference type="SAM" id="SignalP"/>
    </source>
</evidence>
<feature type="compositionally biased region" description="Polar residues" evidence="1">
    <location>
        <begin position="37"/>
        <end position="50"/>
    </location>
</feature>
<name>A0A8H7YPG2_AJECA</name>
<comment type="caution">
    <text evidence="3">The sequence shown here is derived from an EMBL/GenBank/DDBJ whole genome shotgun (WGS) entry which is preliminary data.</text>
</comment>
<dbReference type="EMBL" id="JAEVHI010000004">
    <property type="protein sequence ID" value="KAG5293727.1"/>
    <property type="molecule type" value="Genomic_DNA"/>
</dbReference>
<accession>A0A8H7YPG2</accession>
<protein>
    <recommendedName>
        <fullName evidence="5">Secreted protein</fullName>
    </recommendedName>
</protein>
<organism evidence="3 4">
    <name type="scientific">Ajellomyces capsulatus</name>
    <name type="common">Darling's disease fungus</name>
    <name type="synonym">Histoplasma capsulatum</name>
    <dbReference type="NCBI Taxonomy" id="5037"/>
    <lineage>
        <taxon>Eukaryota</taxon>
        <taxon>Fungi</taxon>
        <taxon>Dikarya</taxon>
        <taxon>Ascomycota</taxon>
        <taxon>Pezizomycotina</taxon>
        <taxon>Eurotiomycetes</taxon>
        <taxon>Eurotiomycetidae</taxon>
        <taxon>Onygenales</taxon>
        <taxon>Ajellomycetaceae</taxon>
        <taxon>Histoplasma</taxon>
    </lineage>
</organism>
<feature type="signal peptide" evidence="2">
    <location>
        <begin position="1"/>
        <end position="36"/>
    </location>
</feature>
<proteinExistence type="predicted"/>
<feature type="region of interest" description="Disordered" evidence="1">
    <location>
        <begin position="37"/>
        <end position="64"/>
    </location>
</feature>
<feature type="chain" id="PRO_5034593247" description="Secreted protein" evidence="2">
    <location>
        <begin position="37"/>
        <end position="162"/>
    </location>
</feature>
<dbReference type="AlphaFoldDB" id="A0A8H7YPG2"/>
<feature type="compositionally biased region" description="Low complexity" evidence="1">
    <location>
        <begin position="51"/>
        <end position="64"/>
    </location>
</feature>